<feature type="region of interest" description="Disordered" evidence="2">
    <location>
        <begin position="539"/>
        <end position="649"/>
    </location>
</feature>
<gene>
    <name evidence="4" type="ORF">SAMN05216548_12811</name>
</gene>
<dbReference type="GO" id="GO:0003887">
    <property type="term" value="F:DNA-directed DNA polymerase activity"/>
    <property type="evidence" value="ECO:0007669"/>
    <property type="project" value="InterPro"/>
</dbReference>
<evidence type="ECO:0000256" key="1">
    <source>
        <dbReference type="ARBA" id="ARBA00038283"/>
    </source>
</evidence>
<evidence type="ECO:0000259" key="3">
    <source>
        <dbReference type="Pfam" id="PF01051"/>
    </source>
</evidence>
<feature type="region of interest" description="Disordered" evidence="2">
    <location>
        <begin position="34"/>
        <end position="56"/>
    </location>
</feature>
<feature type="compositionally biased region" description="Basic and acidic residues" evidence="2">
    <location>
        <begin position="540"/>
        <end position="551"/>
    </location>
</feature>
<dbReference type="GO" id="GO:0006270">
    <property type="term" value="P:DNA replication initiation"/>
    <property type="evidence" value="ECO:0007669"/>
    <property type="project" value="InterPro"/>
</dbReference>
<feature type="compositionally biased region" description="Basic and acidic residues" evidence="2">
    <location>
        <begin position="564"/>
        <end position="624"/>
    </location>
</feature>
<keyword evidence="5" id="KW-1185">Reference proteome</keyword>
<dbReference type="RefSeq" id="WP_092499925.1">
    <property type="nucleotide sequence ID" value="NZ_FOFG01000028.1"/>
</dbReference>
<dbReference type="EMBL" id="FOFG01000028">
    <property type="protein sequence ID" value="SER59461.1"/>
    <property type="molecule type" value="Genomic_DNA"/>
</dbReference>
<protein>
    <submittedName>
        <fullName evidence="4">Initiator Replication protein</fullName>
    </submittedName>
</protein>
<evidence type="ECO:0000313" key="4">
    <source>
        <dbReference type="EMBL" id="SER59461.1"/>
    </source>
</evidence>
<reference evidence="4 5" key="1">
    <citation type="submission" date="2016-10" db="EMBL/GenBank/DDBJ databases">
        <authorList>
            <person name="de Groot N.N."/>
        </authorList>
    </citation>
    <scope>NUCLEOTIDE SEQUENCE [LARGE SCALE GENOMIC DNA]</scope>
    <source>
        <strain evidence="4 5">A52C2</strain>
    </source>
</reference>
<sequence>MDEIEDIEGDEALDALVRDQQSFHDLDRRLLRNRGMTDDEIDHLEAKEEAERQRRQRAFEERPAYIYSDEEIVRQEAWKSKSEDRLSAILAHKRRRRDFRPSTRGDISAALSVPGGLERIAPQSPRPVEMLETVHVHGDDKLTAGDLALHELLVATAYAENPEMDQERHVIPVRDALAFIGENARLQHLQQSLKRLTKTFVSFDLQGSKGRAWGEVPLLVAWLTAPDGEQEGRELLHYNLPIPVRRMMARPERFAYLELAPLAAMQSKYGIRLYRLLTALTFGMKWKKTYGDDNLLVFEFTPEELAERLGYPVGPEGLHTRKFRERAVAPAIQDLLGVRRFRARELDPIRGTGRGSPVEKIRIEVELCTPDPRIVQNQIMKRLSNRLVKQTLANEVFIRTVVRPDEPRYCVASSTWVRLRQQILPADTTLELVRTNELLGKLVNAFQVALHEALTGTCLTDPEECKSRGFRGAALLAEIDRTGPDVAALEFSKEELSRPSLSAPFGWHSTEVRRAISDALKAADRARIRRYKASLSASGEKTKLAQRREKISTGQEQASGKVDQAPRGEKSHRQVNDEYERWKSPERFAKKEAERAAQAEAEKLRELERESRRRELDHEDEVRGRGFSKRPASMKSRVYADEDDEIPFD</sequence>
<feature type="domain" description="Initiator Rep protein WH1" evidence="3">
    <location>
        <begin position="142"/>
        <end position="277"/>
    </location>
</feature>
<dbReference type="Proteomes" id="UP000199647">
    <property type="component" value="Unassembled WGS sequence"/>
</dbReference>
<name>A0A1H9QFX8_9HYPH</name>
<evidence type="ECO:0000313" key="5">
    <source>
        <dbReference type="Proteomes" id="UP000199647"/>
    </source>
</evidence>
<dbReference type="AlphaFoldDB" id="A0A1H9QFX8"/>
<dbReference type="OrthoDB" id="8320086at2"/>
<dbReference type="Pfam" id="PF01051">
    <property type="entry name" value="Rep3_N"/>
    <property type="match status" value="1"/>
</dbReference>
<feature type="compositionally biased region" description="Basic and acidic residues" evidence="2">
    <location>
        <begin position="43"/>
        <end position="56"/>
    </location>
</feature>
<organism evidence="4 5">
    <name type="scientific">Faunimonas pinastri</name>
    <dbReference type="NCBI Taxonomy" id="1855383"/>
    <lineage>
        <taxon>Bacteria</taxon>
        <taxon>Pseudomonadati</taxon>
        <taxon>Pseudomonadota</taxon>
        <taxon>Alphaproteobacteria</taxon>
        <taxon>Hyphomicrobiales</taxon>
        <taxon>Afifellaceae</taxon>
        <taxon>Faunimonas</taxon>
    </lineage>
</organism>
<comment type="similarity">
    <text evidence="1">Belongs to the initiator RepB protein family.</text>
</comment>
<accession>A0A1H9QFX8</accession>
<evidence type="ECO:0000256" key="2">
    <source>
        <dbReference type="SAM" id="MobiDB-lite"/>
    </source>
</evidence>
<proteinExistence type="inferred from homology"/>
<dbReference type="InterPro" id="IPR000525">
    <property type="entry name" value="Initiator_Rep_WH1"/>
</dbReference>